<dbReference type="EMBL" id="CP003915">
    <property type="protein sequence ID" value="AHG65552.1"/>
    <property type="molecule type" value="Genomic_DNA"/>
</dbReference>
<dbReference type="InterPro" id="IPR036409">
    <property type="entry name" value="Aldolase_II/adducin_N_sf"/>
</dbReference>
<feature type="domain" description="Class II aldolase/adducin N-terminal" evidence="2">
    <location>
        <begin position="36"/>
        <end position="217"/>
    </location>
</feature>
<dbReference type="PATRIC" id="fig|1247726.3.peg.3861"/>
<dbReference type="STRING" id="1247726.MIM_c34920"/>
<evidence type="ECO:0000313" key="3">
    <source>
        <dbReference type="EMBL" id="AHG65552.1"/>
    </source>
</evidence>
<dbReference type="InterPro" id="IPR001303">
    <property type="entry name" value="Aldolase_II/adducin_N"/>
</dbReference>
<organism evidence="3 4">
    <name type="scientific">Advenella mimigardefordensis (strain DSM 17166 / LMG 22922 / DPN7)</name>
    <dbReference type="NCBI Taxonomy" id="1247726"/>
    <lineage>
        <taxon>Bacteria</taxon>
        <taxon>Pseudomonadati</taxon>
        <taxon>Pseudomonadota</taxon>
        <taxon>Betaproteobacteria</taxon>
        <taxon>Burkholderiales</taxon>
        <taxon>Alcaligenaceae</taxon>
    </lineage>
</organism>
<dbReference type="PANTHER" id="PTHR10672">
    <property type="entry name" value="ADDUCIN"/>
    <property type="match status" value="1"/>
</dbReference>
<gene>
    <name evidence="3" type="ORF">MIM_c34920</name>
</gene>
<dbReference type="SMART" id="SM01007">
    <property type="entry name" value="Aldolase_II"/>
    <property type="match status" value="1"/>
</dbReference>
<keyword evidence="4" id="KW-1185">Reference proteome</keyword>
<proteinExistence type="inferred from homology"/>
<evidence type="ECO:0000313" key="4">
    <source>
        <dbReference type="Proteomes" id="UP000019095"/>
    </source>
</evidence>
<dbReference type="KEGG" id="amim:MIM_c34920"/>
<evidence type="ECO:0000256" key="1">
    <source>
        <dbReference type="ARBA" id="ARBA00037961"/>
    </source>
</evidence>
<dbReference type="Proteomes" id="UP000019095">
    <property type="component" value="Chromosome"/>
</dbReference>
<dbReference type="GO" id="GO:0005856">
    <property type="term" value="C:cytoskeleton"/>
    <property type="evidence" value="ECO:0007669"/>
    <property type="project" value="TreeGrafter"/>
</dbReference>
<accession>W0PIA0</accession>
<name>W0PIA0_ADVMD</name>
<dbReference type="AlphaFoldDB" id="W0PIA0"/>
<dbReference type="SUPFAM" id="SSF53639">
    <property type="entry name" value="AraD/HMP-PK domain-like"/>
    <property type="match status" value="1"/>
</dbReference>
<dbReference type="Pfam" id="PF00596">
    <property type="entry name" value="Aldolase_II"/>
    <property type="match status" value="1"/>
</dbReference>
<dbReference type="InterPro" id="IPR051017">
    <property type="entry name" value="Aldolase-II_Adducin_sf"/>
</dbReference>
<sequence>MSYKSHSNPTRQTRTMSLPIHPEASELQHRAQQQREDLAAAHRLAVWHDLTEGIYNHLTAIVPGHPDRFYVPPFGLHWSEIQASQLLTVDFSGRILEGEGILQRSAYCIHAPVHAAHSKHAVVLHTHMAYTSALVRLQDQKLQPLGQTEALLIDQIAYDDHYDGLARDCAEGERLAAVLGEKTILFMANHGVLVTGKTVAEAYDRLYCLERYARVHLHALWTGLPTKVLTPEQVAKVQHQINNTALHSADASTYKPAYQLHFEALRRLLDKREPDYAS</sequence>
<dbReference type="GO" id="GO:0051015">
    <property type="term" value="F:actin filament binding"/>
    <property type="evidence" value="ECO:0007669"/>
    <property type="project" value="TreeGrafter"/>
</dbReference>
<protein>
    <submittedName>
        <fullName evidence="3">Putative aldolase class 2 protein</fullName>
    </submittedName>
</protein>
<comment type="similarity">
    <text evidence="1">Belongs to the aldolase class II family.</text>
</comment>
<dbReference type="Gene3D" id="3.40.225.10">
    <property type="entry name" value="Class II aldolase/adducin N-terminal domain"/>
    <property type="match status" value="1"/>
</dbReference>
<dbReference type="PANTHER" id="PTHR10672:SF21">
    <property type="entry name" value="CLASS II ALDOLASE_ADDUCIN N-TERMINAL DOMAIN-CONTAINING PROTEIN"/>
    <property type="match status" value="1"/>
</dbReference>
<dbReference type="eggNOG" id="COG0235">
    <property type="taxonomic scope" value="Bacteria"/>
</dbReference>
<dbReference type="HOGENOM" id="CLU_006033_0_1_4"/>
<reference evidence="3 4" key="1">
    <citation type="journal article" date="2014" name="Microbiology">
        <title>Unravelling the complete genome sequence of Advenella mimigardefordensis strain DPN7T and novel insights in the catabolism of the xenobiotic polythioester precursor 3,3'-dithiodipropionate.</title>
        <authorList>
            <person name="Wubbeler J.H."/>
            <person name="Hiessl S."/>
            <person name="Schuldes J."/>
            <person name="Thurmer A."/>
            <person name="Daniel R."/>
            <person name="Steinbuchel A."/>
        </authorList>
    </citation>
    <scope>NUCLEOTIDE SEQUENCE [LARGE SCALE GENOMIC DNA]</scope>
    <source>
        <strain evidence="4">DSM 17166 / LMG 22922 / DPN7</strain>
    </source>
</reference>
<evidence type="ECO:0000259" key="2">
    <source>
        <dbReference type="SMART" id="SM01007"/>
    </source>
</evidence>